<feature type="region of interest" description="Disordered" evidence="5">
    <location>
        <begin position="453"/>
        <end position="476"/>
    </location>
</feature>
<reference evidence="10 11" key="1">
    <citation type="submission" date="2018-10" db="EMBL/GenBank/DDBJ databases">
        <title>Fifty Aureobasidium pullulans genomes reveal a recombining polyextremotolerant generalist.</title>
        <authorList>
            <person name="Gostincar C."/>
            <person name="Turk M."/>
            <person name="Zajc J."/>
            <person name="Gunde-Cimerman N."/>
        </authorList>
    </citation>
    <scope>NUCLEOTIDE SEQUENCE [LARGE SCALE GENOMIC DNA]</scope>
    <source>
        <strain evidence="8 12">EXF-10081</strain>
        <strain evidence="7 10">EXF-11318</strain>
        <strain evidence="9 11">EXF-1645</strain>
    </source>
</reference>
<dbReference type="Proteomes" id="UP000308724">
    <property type="component" value="Unassembled WGS sequence"/>
</dbReference>
<feature type="transmembrane region" description="Helical" evidence="6">
    <location>
        <begin position="313"/>
        <end position="332"/>
    </location>
</feature>
<keyword evidence="4 6" id="KW-0472">Membrane</keyword>
<dbReference type="GO" id="GO:0022857">
    <property type="term" value="F:transmembrane transporter activity"/>
    <property type="evidence" value="ECO:0007669"/>
    <property type="project" value="InterPro"/>
</dbReference>
<dbReference type="InterPro" id="IPR011701">
    <property type="entry name" value="MFS"/>
</dbReference>
<feature type="transmembrane region" description="Helical" evidence="6">
    <location>
        <begin position="29"/>
        <end position="49"/>
    </location>
</feature>
<accession>A0A4S8VPW1</accession>
<dbReference type="Pfam" id="PF07690">
    <property type="entry name" value="MFS_1"/>
    <property type="match status" value="1"/>
</dbReference>
<protein>
    <submittedName>
        <fullName evidence="7">MFS general substrate transporter</fullName>
    </submittedName>
</protein>
<feature type="transmembrane region" description="Helical" evidence="6">
    <location>
        <begin position="352"/>
        <end position="374"/>
    </location>
</feature>
<proteinExistence type="predicted"/>
<dbReference type="GO" id="GO:0016020">
    <property type="term" value="C:membrane"/>
    <property type="evidence" value="ECO:0007669"/>
    <property type="project" value="UniProtKB-SubCell"/>
</dbReference>
<dbReference type="EMBL" id="QZAJ01000215">
    <property type="protein sequence ID" value="THW13925.1"/>
    <property type="molecule type" value="Genomic_DNA"/>
</dbReference>
<name>A0A4S8VPW1_AURPU</name>
<evidence type="ECO:0000313" key="12">
    <source>
        <dbReference type="Proteomes" id="UP000310374"/>
    </source>
</evidence>
<dbReference type="Proteomes" id="UP000308014">
    <property type="component" value="Unassembled WGS sequence"/>
</dbReference>
<dbReference type="PANTHER" id="PTHR23294:SF19">
    <property type="entry name" value="DUF895 DOMAIN MEMBRANE PROTEIN-RELATED"/>
    <property type="match status" value="1"/>
</dbReference>
<evidence type="ECO:0000256" key="5">
    <source>
        <dbReference type="SAM" id="MobiDB-lite"/>
    </source>
</evidence>
<gene>
    <name evidence="9" type="ORF">D6C78_05004</name>
    <name evidence="8" type="ORF">D6D12_08869</name>
    <name evidence="7" type="ORF">D6D24_05769</name>
</gene>
<dbReference type="EMBL" id="QZBZ01000091">
    <property type="protein sequence ID" value="TIA37011.1"/>
    <property type="molecule type" value="Genomic_DNA"/>
</dbReference>
<evidence type="ECO:0000313" key="9">
    <source>
        <dbReference type="EMBL" id="TIA37011.1"/>
    </source>
</evidence>
<feature type="transmembrane region" description="Helical" evidence="6">
    <location>
        <begin position="417"/>
        <end position="435"/>
    </location>
</feature>
<evidence type="ECO:0000256" key="6">
    <source>
        <dbReference type="SAM" id="Phobius"/>
    </source>
</evidence>
<dbReference type="SUPFAM" id="SSF103473">
    <property type="entry name" value="MFS general substrate transporter"/>
    <property type="match status" value="1"/>
</dbReference>
<dbReference type="InterPro" id="IPR036259">
    <property type="entry name" value="MFS_trans_sf"/>
</dbReference>
<dbReference type="PANTHER" id="PTHR23294">
    <property type="entry name" value="ET TRANSLATION PRODUCT-RELATED"/>
    <property type="match status" value="1"/>
</dbReference>
<dbReference type="Gene3D" id="1.20.1250.20">
    <property type="entry name" value="MFS general substrate transporter like domains"/>
    <property type="match status" value="1"/>
</dbReference>
<evidence type="ECO:0000256" key="2">
    <source>
        <dbReference type="ARBA" id="ARBA00022692"/>
    </source>
</evidence>
<dbReference type="Proteomes" id="UP000310374">
    <property type="component" value="Unassembled WGS sequence"/>
</dbReference>
<feature type="transmembrane region" description="Helical" evidence="6">
    <location>
        <begin position="116"/>
        <end position="136"/>
    </location>
</feature>
<keyword evidence="3 6" id="KW-1133">Transmembrane helix</keyword>
<comment type="subcellular location">
    <subcellularLocation>
        <location evidence="1">Membrane</location>
        <topology evidence="1">Multi-pass membrane protein</topology>
    </subcellularLocation>
</comment>
<evidence type="ECO:0000313" key="10">
    <source>
        <dbReference type="Proteomes" id="UP000308014"/>
    </source>
</evidence>
<sequence length="476" mass="52835">MSASTNSDLAESHEEHTTTETKKWYRSSMFNACVIGMVGFMAPGLWNAMNSLGAGGAQKPFLVNAANALVFGLMGFFCLFGGPIANRIGLKWTLVLGAVGYPVYSAGLYTNNRYGNVWFVLVGAVACGVSAGLFWASEGAVALGYPPPGKRGQYMNIWLVFRTGGPILGGAILLGLNHSPNQKAKGKVGYQTYLVFIALQCLAVPVGLLLSPPEKVQRSDGSKVKIVQEKSFAAEMRALIAASKRRDILLLLPVFWAAYFNQYSGNFQTYYFGLRARCLIGFLTNFSGILSSFIVSTLLDYKPWPVKKRLNICFFYVLFWHLLAWSYGWAIQEKYTKHEPVWDWTDPGFVEGFFVLVFWGFAQQSLQNFLYYFLSTKTDNISELSRFSGILRGQESFSQAVSFGINTRDWKGGRVPLAVNTILLGLAVVPTWIALQEHVPLEGPKKYDDAATELAEELPSEEDKKKYSVRQTATEV</sequence>
<feature type="transmembrane region" description="Helical" evidence="6">
    <location>
        <begin position="61"/>
        <end position="80"/>
    </location>
</feature>
<evidence type="ECO:0000313" key="7">
    <source>
        <dbReference type="EMBL" id="THW13925.1"/>
    </source>
</evidence>
<evidence type="ECO:0000313" key="8">
    <source>
        <dbReference type="EMBL" id="THX22812.1"/>
    </source>
</evidence>
<feature type="transmembrane region" description="Helical" evidence="6">
    <location>
        <begin position="157"/>
        <end position="176"/>
    </location>
</feature>
<evidence type="ECO:0000313" key="11">
    <source>
        <dbReference type="Proteomes" id="UP000308724"/>
    </source>
</evidence>
<feature type="transmembrane region" description="Helical" evidence="6">
    <location>
        <begin position="92"/>
        <end position="110"/>
    </location>
</feature>
<feature type="transmembrane region" description="Helical" evidence="6">
    <location>
        <begin position="188"/>
        <end position="210"/>
    </location>
</feature>
<dbReference type="EMBL" id="QZAT01000170">
    <property type="protein sequence ID" value="THX22812.1"/>
    <property type="molecule type" value="Genomic_DNA"/>
</dbReference>
<dbReference type="AlphaFoldDB" id="A0A4S8VPW1"/>
<comment type="caution">
    <text evidence="7">The sequence shown here is derived from an EMBL/GenBank/DDBJ whole genome shotgun (WGS) entry which is preliminary data.</text>
</comment>
<evidence type="ECO:0000256" key="3">
    <source>
        <dbReference type="ARBA" id="ARBA00022989"/>
    </source>
</evidence>
<dbReference type="InterPro" id="IPR051617">
    <property type="entry name" value="UNC-93-like_regulator"/>
</dbReference>
<feature type="transmembrane region" description="Helical" evidence="6">
    <location>
        <begin position="279"/>
        <end position="301"/>
    </location>
</feature>
<evidence type="ECO:0000256" key="4">
    <source>
        <dbReference type="ARBA" id="ARBA00023136"/>
    </source>
</evidence>
<keyword evidence="2 6" id="KW-0812">Transmembrane</keyword>
<evidence type="ECO:0000256" key="1">
    <source>
        <dbReference type="ARBA" id="ARBA00004141"/>
    </source>
</evidence>
<organism evidence="7 10">
    <name type="scientific">Aureobasidium pullulans</name>
    <name type="common">Black yeast</name>
    <name type="synonym">Pullularia pullulans</name>
    <dbReference type="NCBI Taxonomy" id="5580"/>
    <lineage>
        <taxon>Eukaryota</taxon>
        <taxon>Fungi</taxon>
        <taxon>Dikarya</taxon>
        <taxon>Ascomycota</taxon>
        <taxon>Pezizomycotina</taxon>
        <taxon>Dothideomycetes</taxon>
        <taxon>Dothideomycetidae</taxon>
        <taxon>Dothideales</taxon>
        <taxon>Saccotheciaceae</taxon>
        <taxon>Aureobasidium</taxon>
    </lineage>
</organism>